<dbReference type="PANTHER" id="PTHR20898:SF0">
    <property type="entry name" value="DAEDALUS ON 3-RELATED"/>
    <property type="match status" value="1"/>
</dbReference>
<protein>
    <recommendedName>
        <fullName evidence="4">MD-2-related lipid-recognition domain-containing protein</fullName>
    </recommendedName>
</protein>
<accession>A0A904A3H0</accession>
<dbReference type="EnsemblMetazoa" id="AQUA017362-RA">
    <property type="protein sequence ID" value="AQUA017362-PA"/>
    <property type="gene ID" value="AQUA017362"/>
</dbReference>
<evidence type="ECO:0008006" key="4">
    <source>
        <dbReference type="Google" id="ProtNLM"/>
    </source>
</evidence>
<dbReference type="InterPro" id="IPR010512">
    <property type="entry name" value="DUF1091"/>
</dbReference>
<keyword evidence="3" id="KW-1185">Reference proteome</keyword>
<proteinExistence type="predicted"/>
<dbReference type="PANTHER" id="PTHR20898">
    <property type="entry name" value="DAEDALUS ON 3-RELATED-RELATED"/>
    <property type="match status" value="1"/>
</dbReference>
<feature type="signal peptide" evidence="1">
    <location>
        <begin position="1"/>
        <end position="28"/>
    </location>
</feature>
<evidence type="ECO:0000313" key="3">
    <source>
        <dbReference type="Proteomes" id="UP000076407"/>
    </source>
</evidence>
<keyword evidence="1" id="KW-0732">Signal</keyword>
<name>A0A904A3H0_ANOQN</name>
<feature type="chain" id="PRO_5037917399" description="MD-2-related lipid-recognition domain-containing protein" evidence="1">
    <location>
        <begin position="29"/>
        <end position="217"/>
    </location>
</feature>
<dbReference type="AlphaFoldDB" id="A0A904A3H0"/>
<sequence>MYGQTFYVALYFTCISLLACLQSCCTNANSYSLKIKKYVCIDTPYKESTLYACKSIPRRNAPTLVNLSLNVPKIYDNVMIKILLFYKYSTYQPFLITVEGNGCEYIRHPPQFSVEKLVYDVIEETLPELLVPCPTGVSIVRKAFGWSSPPFYVSRDFQNRTYNISWYLQERHAPKNIPPGDYKLQFKLIAPRNITIFAMDIYVEARVPGIAAMFQKQ</sequence>
<dbReference type="Pfam" id="PF06477">
    <property type="entry name" value="DUF1091"/>
    <property type="match status" value="1"/>
</dbReference>
<evidence type="ECO:0000313" key="2">
    <source>
        <dbReference type="EnsemblMetazoa" id="AQUA017362-PA"/>
    </source>
</evidence>
<reference evidence="2" key="1">
    <citation type="submission" date="2022-10" db="UniProtKB">
        <authorList>
            <consortium name="EnsemblMetazoa"/>
        </authorList>
    </citation>
    <scope>IDENTIFICATION</scope>
    <source>
        <strain evidence="2">SANGQUA</strain>
    </source>
</reference>
<evidence type="ECO:0000256" key="1">
    <source>
        <dbReference type="SAM" id="SignalP"/>
    </source>
</evidence>
<dbReference type="Proteomes" id="UP000076407">
    <property type="component" value="Unassembled WGS sequence"/>
</dbReference>
<organism evidence="2 3">
    <name type="scientific">Anopheles quadriannulatus</name>
    <name type="common">Mosquito</name>
    <dbReference type="NCBI Taxonomy" id="34691"/>
    <lineage>
        <taxon>Eukaryota</taxon>
        <taxon>Metazoa</taxon>
        <taxon>Ecdysozoa</taxon>
        <taxon>Arthropoda</taxon>
        <taxon>Hexapoda</taxon>
        <taxon>Insecta</taxon>
        <taxon>Pterygota</taxon>
        <taxon>Neoptera</taxon>
        <taxon>Endopterygota</taxon>
        <taxon>Diptera</taxon>
        <taxon>Nematocera</taxon>
        <taxon>Culicoidea</taxon>
        <taxon>Culicidae</taxon>
        <taxon>Anophelinae</taxon>
        <taxon>Anopheles</taxon>
    </lineage>
</organism>